<evidence type="ECO:0000256" key="3">
    <source>
        <dbReference type="ARBA" id="ARBA00022448"/>
    </source>
</evidence>
<evidence type="ECO:0000256" key="10">
    <source>
        <dbReference type="SAM" id="MobiDB-lite"/>
    </source>
</evidence>
<dbReference type="InterPro" id="IPR037682">
    <property type="entry name" value="TonB_C"/>
</dbReference>
<evidence type="ECO:0000313" key="13">
    <source>
        <dbReference type="EMBL" id="AKQ69530.1"/>
    </source>
</evidence>
<comment type="similarity">
    <text evidence="2">Belongs to the TonB family.</text>
</comment>
<dbReference type="PROSITE" id="PS52015">
    <property type="entry name" value="TONB_CTD"/>
    <property type="match status" value="1"/>
</dbReference>
<dbReference type="Proteomes" id="UP000009026">
    <property type="component" value="Chromosome"/>
</dbReference>
<dbReference type="PATRIC" id="fig|1297742.4.peg.6530"/>
<dbReference type="GO" id="GO:0055085">
    <property type="term" value="P:transmembrane transport"/>
    <property type="evidence" value="ECO:0007669"/>
    <property type="project" value="InterPro"/>
</dbReference>
<keyword evidence="7" id="KW-0653">Protein transport</keyword>
<dbReference type="RefSeq" id="WP_002636090.1">
    <property type="nucleotide sequence ID" value="NZ_CP012109.1"/>
</dbReference>
<evidence type="ECO:0000259" key="12">
    <source>
        <dbReference type="PROSITE" id="PS52015"/>
    </source>
</evidence>
<organism evidence="13 14">
    <name type="scientific">Pseudomyxococcus hansupus</name>
    <dbReference type="NCBI Taxonomy" id="1297742"/>
    <lineage>
        <taxon>Bacteria</taxon>
        <taxon>Pseudomonadati</taxon>
        <taxon>Myxococcota</taxon>
        <taxon>Myxococcia</taxon>
        <taxon>Myxococcales</taxon>
        <taxon>Cystobacterineae</taxon>
        <taxon>Myxococcaceae</taxon>
        <taxon>Pseudomyxococcus</taxon>
    </lineage>
</organism>
<feature type="domain" description="TonB C-terminal" evidence="12">
    <location>
        <begin position="222"/>
        <end position="312"/>
    </location>
</feature>
<evidence type="ECO:0000256" key="5">
    <source>
        <dbReference type="ARBA" id="ARBA00022519"/>
    </source>
</evidence>
<dbReference type="InterPro" id="IPR051045">
    <property type="entry name" value="TonB-dependent_transducer"/>
</dbReference>
<gene>
    <name evidence="13" type="ORF">A176_006442</name>
</gene>
<evidence type="ECO:0000256" key="2">
    <source>
        <dbReference type="ARBA" id="ARBA00006555"/>
    </source>
</evidence>
<evidence type="ECO:0000256" key="4">
    <source>
        <dbReference type="ARBA" id="ARBA00022475"/>
    </source>
</evidence>
<feature type="region of interest" description="Disordered" evidence="10">
    <location>
        <begin position="76"/>
        <end position="181"/>
    </location>
</feature>
<evidence type="ECO:0000256" key="7">
    <source>
        <dbReference type="ARBA" id="ARBA00022927"/>
    </source>
</evidence>
<dbReference type="GO" id="GO:0015031">
    <property type="term" value="P:protein transport"/>
    <property type="evidence" value="ECO:0007669"/>
    <property type="project" value="UniProtKB-KW"/>
</dbReference>
<accession>A0A0H4X7H0</accession>
<dbReference type="KEGG" id="mym:A176_006442"/>
<dbReference type="GO" id="GO:0031992">
    <property type="term" value="F:energy transducer activity"/>
    <property type="evidence" value="ECO:0007669"/>
    <property type="project" value="TreeGrafter"/>
</dbReference>
<evidence type="ECO:0000256" key="1">
    <source>
        <dbReference type="ARBA" id="ARBA00004383"/>
    </source>
</evidence>
<keyword evidence="5" id="KW-0997">Cell inner membrane</keyword>
<evidence type="ECO:0000256" key="6">
    <source>
        <dbReference type="ARBA" id="ARBA00022692"/>
    </source>
</evidence>
<feature type="compositionally biased region" description="Low complexity" evidence="10">
    <location>
        <begin position="160"/>
        <end position="177"/>
    </location>
</feature>
<dbReference type="PANTHER" id="PTHR33446:SF2">
    <property type="entry name" value="PROTEIN TONB"/>
    <property type="match status" value="1"/>
</dbReference>
<keyword evidence="4" id="KW-1003">Cell membrane</keyword>
<dbReference type="PANTHER" id="PTHR33446">
    <property type="entry name" value="PROTEIN TONB-RELATED"/>
    <property type="match status" value="1"/>
</dbReference>
<evidence type="ECO:0000256" key="9">
    <source>
        <dbReference type="ARBA" id="ARBA00023136"/>
    </source>
</evidence>
<dbReference type="Gene3D" id="3.30.1150.10">
    <property type="match status" value="1"/>
</dbReference>
<dbReference type="STRING" id="1297742.A176_006442"/>
<evidence type="ECO:0000256" key="8">
    <source>
        <dbReference type="ARBA" id="ARBA00022989"/>
    </source>
</evidence>
<keyword evidence="3" id="KW-0813">Transport</keyword>
<dbReference type="InterPro" id="IPR006260">
    <property type="entry name" value="TonB/TolA_C"/>
</dbReference>
<feature type="transmembrane region" description="Helical" evidence="11">
    <location>
        <begin position="33"/>
        <end position="55"/>
    </location>
</feature>
<sequence length="312" mass="32798">MPEDETETRTPETPLFTSVAQPHAAAPPGRKRLFSLVLVAVGLHAAMLFGVATLWRGVPRRMEGEATHGEVLVLRLTTPRARSAPATTTPPSSDTSAAVATPDTTTAPKQPSRLRAARRPRPFRAPTPPRVPPEPRPQAPPLTRHEPVPAPNMPASGPGAPTLAEPLSAAPPAGPASDIEGSLAGRSVAGAVQRSLGPGVPGLLVEAPPEVSPDDTADADRRAFEQMFRDRFEDLPYPHQARMAGLEGQFVLRISVGVQGQLVDLGVVGACPHSILCDAALDAVRKAAPFPPPPPALGGRVTVELPFNFHLE</sequence>
<evidence type="ECO:0000313" key="14">
    <source>
        <dbReference type="Proteomes" id="UP000009026"/>
    </source>
</evidence>
<keyword evidence="14" id="KW-1185">Reference proteome</keyword>
<keyword evidence="9 11" id="KW-0472">Membrane</keyword>
<reference evidence="13 14" key="1">
    <citation type="journal article" date="2016" name="PLoS ONE">
        <title>Complete Genome Sequence and Comparative Genomics of a Novel Myxobacterium Myxococcus hansupus.</title>
        <authorList>
            <person name="Sharma G."/>
            <person name="Narwani T."/>
            <person name="Subramanian S."/>
        </authorList>
    </citation>
    <scope>NUCLEOTIDE SEQUENCE [LARGE SCALE GENOMIC DNA]</scope>
    <source>
        <strain evidence="14">mixupus</strain>
    </source>
</reference>
<dbReference type="eggNOG" id="COG0810">
    <property type="taxonomic scope" value="Bacteria"/>
</dbReference>
<keyword evidence="8 11" id="KW-1133">Transmembrane helix</keyword>
<evidence type="ECO:0000256" key="11">
    <source>
        <dbReference type="SAM" id="Phobius"/>
    </source>
</evidence>
<keyword evidence="6 11" id="KW-0812">Transmembrane</keyword>
<name>A0A0H4X7H0_9BACT</name>
<dbReference type="NCBIfam" id="TIGR01352">
    <property type="entry name" value="tonB_Cterm"/>
    <property type="match status" value="1"/>
</dbReference>
<dbReference type="SUPFAM" id="SSF74653">
    <property type="entry name" value="TolA/TonB C-terminal domain"/>
    <property type="match status" value="1"/>
</dbReference>
<dbReference type="OrthoDB" id="5383486at2"/>
<comment type="subcellular location">
    <subcellularLocation>
        <location evidence="1">Cell inner membrane</location>
        <topology evidence="1">Single-pass membrane protein</topology>
        <orientation evidence="1">Periplasmic side</orientation>
    </subcellularLocation>
</comment>
<proteinExistence type="inferred from homology"/>
<protein>
    <submittedName>
        <fullName evidence="13">Ferric siderophore transport system, periplasmic binding protein TonB</fullName>
    </submittedName>
</protein>
<dbReference type="AlphaFoldDB" id="A0A0H4X7H0"/>
<dbReference type="Pfam" id="PF03544">
    <property type="entry name" value="TonB_C"/>
    <property type="match status" value="1"/>
</dbReference>
<dbReference type="GO" id="GO:0098797">
    <property type="term" value="C:plasma membrane protein complex"/>
    <property type="evidence" value="ECO:0007669"/>
    <property type="project" value="TreeGrafter"/>
</dbReference>
<dbReference type="EMBL" id="CP012109">
    <property type="protein sequence ID" value="AKQ69530.1"/>
    <property type="molecule type" value="Genomic_DNA"/>
</dbReference>
<feature type="compositionally biased region" description="Pro residues" evidence="10">
    <location>
        <begin position="123"/>
        <end position="140"/>
    </location>
</feature>
<feature type="compositionally biased region" description="Low complexity" evidence="10">
    <location>
        <begin position="77"/>
        <end position="114"/>
    </location>
</feature>